<gene>
    <name evidence="8" type="ORF">HY618_05680</name>
</gene>
<keyword evidence="3" id="KW-0963">Cytoplasm</keyword>
<evidence type="ECO:0000256" key="6">
    <source>
        <dbReference type="ARBA" id="ARBA00022990"/>
    </source>
</evidence>
<dbReference type="EMBL" id="JACQRX010000249">
    <property type="protein sequence ID" value="MBI4251932.1"/>
    <property type="molecule type" value="Genomic_DNA"/>
</dbReference>
<dbReference type="InterPro" id="IPR036291">
    <property type="entry name" value="NAD(P)-bd_dom_sf"/>
</dbReference>
<dbReference type="GO" id="GO:0005737">
    <property type="term" value="C:cytoplasm"/>
    <property type="evidence" value="ECO:0007669"/>
    <property type="project" value="UniProtKB-SubCell"/>
</dbReference>
<dbReference type="Proteomes" id="UP000752292">
    <property type="component" value="Unassembled WGS sequence"/>
</dbReference>
<evidence type="ECO:0000256" key="4">
    <source>
        <dbReference type="ARBA" id="ARBA00022857"/>
    </source>
</evidence>
<dbReference type="PANTHER" id="PTHR44154">
    <property type="entry name" value="QUINONE OXIDOREDUCTASE"/>
    <property type="match status" value="1"/>
</dbReference>
<organism evidence="8 9">
    <name type="scientific">Tectimicrobiota bacterium</name>
    <dbReference type="NCBI Taxonomy" id="2528274"/>
    <lineage>
        <taxon>Bacteria</taxon>
        <taxon>Pseudomonadati</taxon>
        <taxon>Nitrospinota/Tectimicrobiota group</taxon>
        <taxon>Candidatus Tectimicrobiota</taxon>
    </lineage>
</organism>
<evidence type="ECO:0000256" key="2">
    <source>
        <dbReference type="ARBA" id="ARBA00011881"/>
    </source>
</evidence>
<proteinExistence type="predicted"/>
<dbReference type="SUPFAM" id="SSF51735">
    <property type="entry name" value="NAD(P)-binding Rossmann-fold domains"/>
    <property type="match status" value="1"/>
</dbReference>
<dbReference type="InterPro" id="IPR002364">
    <property type="entry name" value="Quin_OxRdtase/zeta-crystal_CS"/>
</dbReference>
<dbReference type="GO" id="GO:0003723">
    <property type="term" value="F:RNA binding"/>
    <property type="evidence" value="ECO:0007669"/>
    <property type="project" value="UniProtKB-KW"/>
</dbReference>
<dbReference type="GO" id="GO:0008270">
    <property type="term" value="F:zinc ion binding"/>
    <property type="evidence" value="ECO:0007669"/>
    <property type="project" value="InterPro"/>
</dbReference>
<comment type="subunit">
    <text evidence="2">Homotetramer.</text>
</comment>
<protein>
    <submittedName>
        <fullName evidence="8">NADPH:quinone reductase</fullName>
    </submittedName>
</protein>
<keyword evidence="6" id="KW-0007">Acetylation</keyword>
<dbReference type="SMART" id="SM00829">
    <property type="entry name" value="PKS_ER"/>
    <property type="match status" value="1"/>
</dbReference>
<evidence type="ECO:0000259" key="7">
    <source>
        <dbReference type="SMART" id="SM00829"/>
    </source>
</evidence>
<evidence type="ECO:0000256" key="1">
    <source>
        <dbReference type="ARBA" id="ARBA00004496"/>
    </source>
</evidence>
<dbReference type="InterPro" id="IPR013149">
    <property type="entry name" value="ADH-like_C"/>
</dbReference>
<dbReference type="Pfam" id="PF00107">
    <property type="entry name" value="ADH_zinc_N"/>
    <property type="match status" value="1"/>
</dbReference>
<dbReference type="PANTHER" id="PTHR44154:SF1">
    <property type="entry name" value="QUINONE OXIDOREDUCTASE"/>
    <property type="match status" value="1"/>
</dbReference>
<dbReference type="InterPro" id="IPR011032">
    <property type="entry name" value="GroES-like_sf"/>
</dbReference>
<sequence length="324" mass="34110">MRAVRVHQFNLDVPMRLEEVPDPAPAAGQVLIRTAAAAINPVDVAIRQGVHPYAKLVKPPYIPGAEAAGEVLALGPGVEGFRAGQRVFGRAVGGGYADRVLLDARGTADLPASYSWGEGASITVAYGTAWNALVIKAGAGPGETVLIQGGAGGVGMAAIQLAKRLGCRVLATVSTKEKADFCRRLGADETINYKQEDFAARCMELTGGRGVDVIVELAACDNFDKDLDAIRVEGRLIVVGTGTGKGPKAEFRVPGVMTKDVRVLGMAAVNLAPKLPEVFRRFGALLREGALKIHVDRQVRLEEANEAHDLVLSGKFLGKVVITA</sequence>
<name>A0A933E7Y6_UNCTE</name>
<dbReference type="InterPro" id="IPR013154">
    <property type="entry name" value="ADH-like_N"/>
</dbReference>
<dbReference type="Pfam" id="PF08240">
    <property type="entry name" value="ADH_N"/>
    <property type="match status" value="1"/>
</dbReference>
<dbReference type="AlphaFoldDB" id="A0A933E7Y6"/>
<dbReference type="Gene3D" id="3.90.180.10">
    <property type="entry name" value="Medium-chain alcohol dehydrogenases, catalytic domain"/>
    <property type="match status" value="1"/>
</dbReference>
<dbReference type="InterPro" id="IPR051603">
    <property type="entry name" value="Zinc-ADH_QOR/CCCR"/>
</dbReference>
<dbReference type="InterPro" id="IPR020843">
    <property type="entry name" value="ER"/>
</dbReference>
<keyword evidence="4" id="KW-0521">NADP</keyword>
<dbReference type="SUPFAM" id="SSF50129">
    <property type="entry name" value="GroES-like"/>
    <property type="match status" value="1"/>
</dbReference>
<reference evidence="8" key="1">
    <citation type="submission" date="2020-07" db="EMBL/GenBank/DDBJ databases">
        <title>Huge and variable diversity of episymbiotic CPR bacteria and DPANN archaea in groundwater ecosystems.</title>
        <authorList>
            <person name="He C.Y."/>
            <person name="Keren R."/>
            <person name="Whittaker M."/>
            <person name="Farag I.F."/>
            <person name="Doudna J."/>
            <person name="Cate J.H.D."/>
            <person name="Banfield J.F."/>
        </authorList>
    </citation>
    <scope>NUCLEOTIDE SEQUENCE</scope>
    <source>
        <strain evidence="8">NC_groundwater_1370_Ag_S-0.2um_69_93</strain>
    </source>
</reference>
<evidence type="ECO:0000313" key="9">
    <source>
        <dbReference type="Proteomes" id="UP000752292"/>
    </source>
</evidence>
<dbReference type="GO" id="GO:0016491">
    <property type="term" value="F:oxidoreductase activity"/>
    <property type="evidence" value="ECO:0007669"/>
    <property type="project" value="InterPro"/>
</dbReference>
<dbReference type="Gene3D" id="3.40.50.720">
    <property type="entry name" value="NAD(P)-binding Rossmann-like Domain"/>
    <property type="match status" value="1"/>
</dbReference>
<evidence type="ECO:0000313" key="8">
    <source>
        <dbReference type="EMBL" id="MBI4251932.1"/>
    </source>
</evidence>
<keyword evidence="5" id="KW-0694">RNA-binding</keyword>
<dbReference type="PROSITE" id="PS01162">
    <property type="entry name" value="QOR_ZETA_CRYSTAL"/>
    <property type="match status" value="1"/>
</dbReference>
<evidence type="ECO:0000256" key="3">
    <source>
        <dbReference type="ARBA" id="ARBA00022490"/>
    </source>
</evidence>
<dbReference type="CDD" id="cd08253">
    <property type="entry name" value="zeta_crystallin"/>
    <property type="match status" value="1"/>
</dbReference>
<comment type="subcellular location">
    <subcellularLocation>
        <location evidence="1">Cytoplasm</location>
    </subcellularLocation>
</comment>
<comment type="caution">
    <text evidence="8">The sequence shown here is derived from an EMBL/GenBank/DDBJ whole genome shotgun (WGS) entry which is preliminary data.</text>
</comment>
<accession>A0A933E7Y6</accession>
<evidence type="ECO:0000256" key="5">
    <source>
        <dbReference type="ARBA" id="ARBA00022884"/>
    </source>
</evidence>
<feature type="domain" description="Enoyl reductase (ER)" evidence="7">
    <location>
        <begin position="12"/>
        <end position="322"/>
    </location>
</feature>